<dbReference type="PROSITE" id="PS00523">
    <property type="entry name" value="SULFATASE_1"/>
    <property type="match status" value="1"/>
</dbReference>
<dbReference type="Proteomes" id="UP001165393">
    <property type="component" value="Unassembled WGS sequence"/>
</dbReference>
<dbReference type="Pfam" id="PF03150">
    <property type="entry name" value="CCP_MauG"/>
    <property type="match status" value="1"/>
</dbReference>
<comment type="caution">
    <text evidence="10">The sequence shown here is derived from an EMBL/GenBank/DDBJ whole genome shotgun (WGS) entry which is preliminary data.</text>
</comment>
<evidence type="ECO:0000256" key="5">
    <source>
        <dbReference type="ARBA" id="ARBA00022837"/>
    </source>
</evidence>
<feature type="chain" id="PRO_5041242238" evidence="8">
    <location>
        <begin position="27"/>
        <end position="1466"/>
    </location>
</feature>
<evidence type="ECO:0000313" key="11">
    <source>
        <dbReference type="Proteomes" id="UP001165393"/>
    </source>
</evidence>
<dbReference type="InterPro" id="IPR024607">
    <property type="entry name" value="Sulfatase_CS"/>
</dbReference>
<protein>
    <submittedName>
        <fullName evidence="10">Sulfatase-like hydrolase/transferase</fullName>
    </submittedName>
</protein>
<keyword evidence="8" id="KW-0732">Signal</keyword>
<dbReference type="InterPro" id="IPR000917">
    <property type="entry name" value="Sulfatase_N"/>
</dbReference>
<dbReference type="InterPro" id="IPR050738">
    <property type="entry name" value="Sulfatase"/>
</dbReference>
<name>A0AA41W8J5_9GAMM</name>
<feature type="domain" description="Cytochrome c" evidence="9">
    <location>
        <begin position="1216"/>
        <end position="1422"/>
    </location>
</feature>
<dbReference type="Gene3D" id="3.30.1120.10">
    <property type="match status" value="1"/>
</dbReference>
<dbReference type="GO" id="GO:0004065">
    <property type="term" value="F:arylsulfatase activity"/>
    <property type="evidence" value="ECO:0007669"/>
    <property type="project" value="TreeGrafter"/>
</dbReference>
<dbReference type="PANTHER" id="PTHR42693:SF33">
    <property type="entry name" value="ARYLSULFATASE"/>
    <property type="match status" value="1"/>
</dbReference>
<dbReference type="InterPro" id="IPR011460">
    <property type="entry name" value="Lcl_C"/>
</dbReference>
<proteinExistence type="inferred from homology"/>
<evidence type="ECO:0000256" key="3">
    <source>
        <dbReference type="ARBA" id="ARBA00022723"/>
    </source>
</evidence>
<dbReference type="InterPro" id="IPR004852">
    <property type="entry name" value="Di-haem_cyt_c_peroxidsae"/>
</dbReference>
<keyword evidence="6 7" id="KW-0408">Iron</keyword>
<evidence type="ECO:0000256" key="8">
    <source>
        <dbReference type="SAM" id="SignalP"/>
    </source>
</evidence>
<keyword evidence="4 10" id="KW-0378">Hydrolase</keyword>
<evidence type="ECO:0000313" key="10">
    <source>
        <dbReference type="EMBL" id="MCM2680821.1"/>
    </source>
</evidence>
<accession>A0AA41W8J5</accession>
<evidence type="ECO:0000256" key="7">
    <source>
        <dbReference type="PROSITE-ProRule" id="PRU00433"/>
    </source>
</evidence>
<keyword evidence="2 7" id="KW-0349">Heme</keyword>
<dbReference type="Gene3D" id="3.40.720.10">
    <property type="entry name" value="Alkaline Phosphatase, subunit A"/>
    <property type="match status" value="1"/>
</dbReference>
<dbReference type="GO" id="GO:0020037">
    <property type="term" value="F:heme binding"/>
    <property type="evidence" value="ECO:0007669"/>
    <property type="project" value="InterPro"/>
</dbReference>
<keyword evidence="3 7" id="KW-0479">Metal-binding</keyword>
<dbReference type="GO" id="GO:0009055">
    <property type="term" value="F:electron transfer activity"/>
    <property type="evidence" value="ECO:0007669"/>
    <property type="project" value="InterPro"/>
</dbReference>
<evidence type="ECO:0000259" key="9">
    <source>
        <dbReference type="PROSITE" id="PS51007"/>
    </source>
</evidence>
<keyword evidence="5" id="KW-0106">Calcium</keyword>
<evidence type="ECO:0000256" key="2">
    <source>
        <dbReference type="ARBA" id="ARBA00022617"/>
    </source>
</evidence>
<sequence length="1466" mass="159888">MIKIRNKNTFLASCIASPLLFLSACGGGGGDTSGGSENTTAPKPTVALSASSTSIDVGEKTILTWSSSHATSCIASGAWSGEKSLTGSDESNVFDAAGTYDFELSCSGEGGETKVNVPITVTEVVVSEPSGYPNILLIIADDMGKDATNGFAEGQIKPTTPTLDDIQNAGLSFNNFWSYPSCTPTRASMITGKYGVNTGVKWVGDILDQQEVTLQSHINTLTSDRYSTAVVGKWHISGTEPTINPEDFGIDFYSGIISGAVNDYYEWQMYEDGATSMQTEYSTTKLTNIAIDWIAQQQDKPWFMWMAYNAPHTPFHVPPSSMHSQGDLPEYEDGMEALPYYLAAIEAMDYQIGRLLESIPQDELENTVIIVMGDNGTPSSVAQTPYRQGSSKGSVYQGGVNVPLFVTGKGVTRSGLIENLASATDIFSTISEIAGIDEPDIHDSLSLKPLFTNDVQIRDYQYVEKDDGDVDMWAISDGEYKLIVNADGTMKLYHLATDPYEEQELISSGSLSAAEQAIITELEAEFDNIRNGNNNDPEPLEFNSGMAFLNDTGITFGSNESNNGANCTTTITGTNGLLLEQDCSQGRSATVNSGSDGDGGFDLTRINADGSVYRGNGNYASEPWACVRDDRTGLLWEVKTRDGGIHDANNFYRWGGLTAKDRDNEDRDGDYYDDWNNLIIATNEENFCGYSDWRVPDNAQFISLVNFGNGFGPNAYKIDQAYFPNATSDFYWTASPYRGSHGEFYAWAFQLAFGNNKNVQRYQASALRLVRVMDPFIDSVEQTPDDRYKVHNDGTVSDLATDLMWAQCVVGLSGINCDNGSAETMDWALALEHAQTSEFAGYSDWRLPNIKELYSLVDFNRVEPAINLNVFPSTTVDYTWSSSPMIDFAQDAWFVNFKAGLNWFKGRSSTHLVRMVRAGADDFALADVDLQDGLSIVTEDGLGSTEGEIGPVDAHVQVLIEEQGYTGDPTTGRELPSINDDKAQLGKALFYSKRLSGEYDTACASCHHPVLGGGDNLSWPVGYDAVDVFHNFSSNTVGSGRYFNGSDSNELAGYPVIGRNAPTIFNIGLLDRGLFWDSRIESVDPNSGERGTGAGIITPDSANFNSVDSNIPEGASLANAQSRFPTVNHNEMRGDEPLTDDDNQAYRAMLAARFEGNAEWEGLFQTAYGDSNISFDRIAEALAAFEESMVFTNNRWQEYVAALKGVPDRNIDVMTQDEKIGAVLFMTAGDEGGAACSQCHSGDAFTDERFHAIGLGQVGPGNGDSSSFPPVTDSDFGRANITGDIGDTYHFRTSPLLNITETGPYMHNGSLSTLRQVMDVYGNPGGAMNDLLGISTILNGNATFNEMGNADYCDLTSIIDIMDKTGETCEQVYNNMNPDAFNNTRILFRQTFDESVSNSPAPEIDINTEQSEKVIEFMGTLTDPCVTDRECLQPWVFDLSNWTSHPDYNDNSNWILIGEDKNGDKL</sequence>
<dbReference type="Pfam" id="PF00884">
    <property type="entry name" value="Sulfatase"/>
    <property type="match status" value="1"/>
</dbReference>
<dbReference type="SUPFAM" id="SSF46626">
    <property type="entry name" value="Cytochrome c"/>
    <property type="match status" value="2"/>
</dbReference>
<dbReference type="GO" id="GO:0016491">
    <property type="term" value="F:oxidoreductase activity"/>
    <property type="evidence" value="ECO:0007669"/>
    <property type="project" value="InterPro"/>
</dbReference>
<dbReference type="GO" id="GO:0046872">
    <property type="term" value="F:metal ion binding"/>
    <property type="evidence" value="ECO:0007669"/>
    <property type="project" value="UniProtKB-KW"/>
</dbReference>
<dbReference type="SUPFAM" id="SSF53649">
    <property type="entry name" value="Alkaline phosphatase-like"/>
    <property type="match status" value="1"/>
</dbReference>
<dbReference type="EMBL" id="JAMQGP010000007">
    <property type="protein sequence ID" value="MCM2680821.1"/>
    <property type="molecule type" value="Genomic_DNA"/>
</dbReference>
<keyword evidence="11" id="KW-1185">Reference proteome</keyword>
<gene>
    <name evidence="10" type="ORF">NAF29_14280</name>
</gene>
<dbReference type="InterPro" id="IPR036909">
    <property type="entry name" value="Cyt_c-like_dom_sf"/>
</dbReference>
<organism evidence="10 11">
    <name type="scientific">Echinimonas agarilytica</name>
    <dbReference type="NCBI Taxonomy" id="1215918"/>
    <lineage>
        <taxon>Bacteria</taxon>
        <taxon>Pseudomonadati</taxon>
        <taxon>Pseudomonadota</taxon>
        <taxon>Gammaproteobacteria</taxon>
        <taxon>Alteromonadales</taxon>
        <taxon>Echinimonadaceae</taxon>
        <taxon>Echinimonas</taxon>
    </lineage>
</organism>
<dbReference type="RefSeq" id="WP_251262297.1">
    <property type="nucleotide sequence ID" value="NZ_JAMQGP010000007.1"/>
</dbReference>
<evidence type="ECO:0000256" key="6">
    <source>
        <dbReference type="ARBA" id="ARBA00023004"/>
    </source>
</evidence>
<dbReference type="PROSITE" id="PS51257">
    <property type="entry name" value="PROKAR_LIPOPROTEIN"/>
    <property type="match status" value="1"/>
</dbReference>
<dbReference type="InterPro" id="IPR017850">
    <property type="entry name" value="Alkaline_phosphatase_core_sf"/>
</dbReference>
<evidence type="ECO:0000256" key="1">
    <source>
        <dbReference type="ARBA" id="ARBA00008779"/>
    </source>
</evidence>
<feature type="signal peptide" evidence="8">
    <location>
        <begin position="1"/>
        <end position="26"/>
    </location>
</feature>
<dbReference type="Gene3D" id="1.10.760.10">
    <property type="entry name" value="Cytochrome c-like domain"/>
    <property type="match status" value="2"/>
</dbReference>
<evidence type="ECO:0000256" key="4">
    <source>
        <dbReference type="ARBA" id="ARBA00022801"/>
    </source>
</evidence>
<dbReference type="Pfam" id="PF07603">
    <property type="entry name" value="Lcl_C"/>
    <property type="match status" value="2"/>
</dbReference>
<reference evidence="10 11" key="1">
    <citation type="journal article" date="2013" name="Antonie Van Leeuwenhoek">
        <title>Echinimonas agarilytica gen. nov., sp. nov., a new gammaproteobacterium isolated from the sea urchin Strongylocentrotus intermedius.</title>
        <authorList>
            <person name="Nedashkovskaya O.I."/>
            <person name="Stenkova A.M."/>
            <person name="Zhukova N.V."/>
            <person name="Van Trappen S."/>
            <person name="Lee J.S."/>
            <person name="Kim S.B."/>
        </authorList>
    </citation>
    <scope>NUCLEOTIDE SEQUENCE [LARGE SCALE GENOMIC DNA]</scope>
    <source>
        <strain evidence="10 11">KMM 6351</strain>
    </source>
</reference>
<dbReference type="PROSITE" id="PS51007">
    <property type="entry name" value="CYTC"/>
    <property type="match status" value="1"/>
</dbReference>
<dbReference type="InterPro" id="IPR009056">
    <property type="entry name" value="Cyt_c-like_dom"/>
</dbReference>
<dbReference type="PANTHER" id="PTHR42693">
    <property type="entry name" value="ARYLSULFATASE FAMILY MEMBER"/>
    <property type="match status" value="1"/>
</dbReference>
<comment type="similarity">
    <text evidence="1">Belongs to the sulfatase family.</text>
</comment>